<protein>
    <submittedName>
        <fullName evidence="2">Uncharacterized protein</fullName>
    </submittedName>
</protein>
<accession>E0XT50</accession>
<keyword evidence="1" id="KW-0812">Transmembrane</keyword>
<evidence type="ECO:0000313" key="2">
    <source>
        <dbReference type="EMBL" id="ADI17591.1"/>
    </source>
</evidence>
<feature type="transmembrane region" description="Helical" evidence="1">
    <location>
        <begin position="21"/>
        <end position="38"/>
    </location>
</feature>
<name>E0XT50_9DELT</name>
<organism evidence="2">
    <name type="scientific">uncultured delta proteobacterium HF0130_19C20</name>
    <dbReference type="NCBI Taxonomy" id="710828"/>
    <lineage>
        <taxon>Bacteria</taxon>
        <taxon>Deltaproteobacteria</taxon>
        <taxon>environmental samples</taxon>
    </lineage>
</organism>
<sequence>MQAFYSLKWGIITTFSIKVKYIYNFPRRIIYLFVFYYYQIS</sequence>
<evidence type="ECO:0000256" key="1">
    <source>
        <dbReference type="SAM" id="Phobius"/>
    </source>
</evidence>
<keyword evidence="1" id="KW-0472">Membrane</keyword>
<dbReference type="EMBL" id="GU474869">
    <property type="protein sequence ID" value="ADI17591.1"/>
    <property type="molecule type" value="Genomic_DNA"/>
</dbReference>
<keyword evidence="1" id="KW-1133">Transmembrane helix</keyword>
<dbReference type="AlphaFoldDB" id="E0XT50"/>
<proteinExistence type="predicted"/>
<reference evidence="2" key="1">
    <citation type="journal article" date="2011" name="Environ. Microbiol.">
        <title>Time-series analyses of Monterey Bay coastal microbial picoplankton using a 'genome proxy' microarray.</title>
        <authorList>
            <person name="Rich V.I."/>
            <person name="Pham V.D."/>
            <person name="Eppley J."/>
            <person name="Shi Y."/>
            <person name="DeLong E.F."/>
        </authorList>
    </citation>
    <scope>NUCLEOTIDE SEQUENCE</scope>
</reference>